<dbReference type="Proteomes" id="UP001177769">
    <property type="component" value="Chromosome"/>
</dbReference>
<evidence type="ECO:0000256" key="4">
    <source>
        <dbReference type="ARBA" id="ARBA00022519"/>
    </source>
</evidence>
<evidence type="ECO:0000256" key="6">
    <source>
        <dbReference type="ARBA" id="ARBA00022989"/>
    </source>
</evidence>
<dbReference type="RefSeq" id="WP_285235585.1">
    <property type="nucleotide sequence ID" value="NZ_CP116346.1"/>
</dbReference>
<keyword evidence="2" id="KW-1003">Cell membrane</keyword>
<sequence>MIVAMGIFGLVVFAVLPDVSLWIRGLAIRNTGDAIKAGLERARMEALRRNASVSFWLVTQPGGGALNDSCAVSANGASWVISIQSPDGKCSAMPSVTADPLLVDKWAASEGGRSVVVTATDSNGAPAPQVIFNSLGQVASTVTPIATVEISHADGGARNLRILVDVGGAVRMCDPNAGAGDPRRCL</sequence>
<evidence type="ECO:0000256" key="3">
    <source>
        <dbReference type="ARBA" id="ARBA00022481"/>
    </source>
</evidence>
<evidence type="ECO:0000313" key="10">
    <source>
        <dbReference type="Proteomes" id="UP001177769"/>
    </source>
</evidence>
<keyword evidence="4" id="KW-0997">Cell inner membrane</keyword>
<dbReference type="AlphaFoldDB" id="A0AA95NHA1"/>
<feature type="domain" description="General secretion pathway GspH" evidence="8">
    <location>
        <begin position="33"/>
        <end position="168"/>
    </location>
</feature>
<dbReference type="GO" id="GO:0015628">
    <property type="term" value="P:protein secretion by the type II secretion system"/>
    <property type="evidence" value="ECO:0007669"/>
    <property type="project" value="InterPro"/>
</dbReference>
<dbReference type="KEGG" id="pais:PFX98_12865"/>
<proteinExistence type="predicted"/>
<gene>
    <name evidence="9" type="ORF">PFX98_12865</name>
</gene>
<keyword evidence="3" id="KW-0488">Methylation</keyword>
<dbReference type="EMBL" id="CP116346">
    <property type="protein sequence ID" value="WIT14454.1"/>
    <property type="molecule type" value="Genomic_DNA"/>
</dbReference>
<reference evidence="9" key="1">
    <citation type="submission" date="2023-01" db="EMBL/GenBank/DDBJ databases">
        <title>Whole genome sequence of Paucibacter sp. S2-9 isolated from pond sediment.</title>
        <authorList>
            <person name="Jung J.Y."/>
        </authorList>
    </citation>
    <scope>NUCLEOTIDE SEQUENCE</scope>
    <source>
        <strain evidence="9">S2-9</strain>
    </source>
</reference>
<evidence type="ECO:0000313" key="9">
    <source>
        <dbReference type="EMBL" id="WIT14454.1"/>
    </source>
</evidence>
<dbReference type="Pfam" id="PF12019">
    <property type="entry name" value="GspH"/>
    <property type="match status" value="1"/>
</dbReference>
<keyword evidence="5" id="KW-0812">Transmembrane</keyword>
<keyword evidence="7" id="KW-0472">Membrane</keyword>
<protein>
    <submittedName>
        <fullName evidence="9">GspH/FimT family protein</fullName>
    </submittedName>
</protein>
<dbReference type="GO" id="GO:0015627">
    <property type="term" value="C:type II protein secretion system complex"/>
    <property type="evidence" value="ECO:0007669"/>
    <property type="project" value="InterPro"/>
</dbReference>
<dbReference type="GO" id="GO:0005886">
    <property type="term" value="C:plasma membrane"/>
    <property type="evidence" value="ECO:0007669"/>
    <property type="project" value="UniProtKB-SubCell"/>
</dbReference>
<evidence type="ECO:0000259" key="8">
    <source>
        <dbReference type="Pfam" id="PF12019"/>
    </source>
</evidence>
<evidence type="ECO:0000256" key="2">
    <source>
        <dbReference type="ARBA" id="ARBA00022475"/>
    </source>
</evidence>
<evidence type="ECO:0000256" key="5">
    <source>
        <dbReference type="ARBA" id="ARBA00022692"/>
    </source>
</evidence>
<name>A0AA95NHA1_9BURK</name>
<dbReference type="Gene3D" id="3.55.40.10">
    <property type="entry name" value="minor pseudopilin epsh domain"/>
    <property type="match status" value="1"/>
</dbReference>
<accession>A0AA95NHA1</accession>
<keyword evidence="10" id="KW-1185">Reference proteome</keyword>
<evidence type="ECO:0000256" key="7">
    <source>
        <dbReference type="ARBA" id="ARBA00023136"/>
    </source>
</evidence>
<dbReference type="InterPro" id="IPR022346">
    <property type="entry name" value="T2SS_GspH"/>
</dbReference>
<keyword evidence="6" id="KW-1133">Transmembrane helix</keyword>
<organism evidence="9 10">
    <name type="scientific">Paucibacter sediminis</name>
    <dbReference type="NCBI Taxonomy" id="3019553"/>
    <lineage>
        <taxon>Bacteria</taxon>
        <taxon>Pseudomonadati</taxon>
        <taxon>Pseudomonadota</taxon>
        <taxon>Betaproteobacteria</taxon>
        <taxon>Burkholderiales</taxon>
        <taxon>Sphaerotilaceae</taxon>
        <taxon>Roseateles</taxon>
    </lineage>
</organism>
<evidence type="ECO:0000256" key="1">
    <source>
        <dbReference type="ARBA" id="ARBA00004377"/>
    </source>
</evidence>
<comment type="subcellular location">
    <subcellularLocation>
        <location evidence="1">Cell inner membrane</location>
        <topology evidence="1">Single-pass membrane protein</topology>
    </subcellularLocation>
</comment>